<evidence type="ECO:0000256" key="1">
    <source>
        <dbReference type="PROSITE-ProRule" id="PRU01133"/>
    </source>
</evidence>
<keyword evidence="4" id="KW-1185">Reference proteome</keyword>
<dbReference type="AlphaFoldDB" id="A0A177AWZ8"/>
<protein>
    <submittedName>
        <fullName evidence="3">Translationally-controlled tumor protein</fullName>
    </submittedName>
</protein>
<dbReference type="OrthoDB" id="10248936at2759"/>
<evidence type="ECO:0000313" key="3">
    <source>
        <dbReference type="EMBL" id="OAF65724.1"/>
    </source>
</evidence>
<dbReference type="SUPFAM" id="SSF51316">
    <property type="entry name" value="Mss4-like"/>
    <property type="match status" value="1"/>
</dbReference>
<comment type="similarity">
    <text evidence="1">Belongs to the TCTP family.</text>
</comment>
<dbReference type="InterPro" id="IPR011323">
    <property type="entry name" value="Mss4/transl-control_tumour"/>
</dbReference>
<name>A0A177AWZ8_9BILA</name>
<gene>
    <name evidence="3" type="ORF">A3Q56_06544</name>
</gene>
<evidence type="ECO:0000313" key="4">
    <source>
        <dbReference type="Proteomes" id="UP000078046"/>
    </source>
</evidence>
<dbReference type="PANTHER" id="PTHR11991:SF0">
    <property type="entry name" value="TRANSLATIONALLY-CONTROLLED TUMOR PROTEIN"/>
    <property type="match status" value="1"/>
</dbReference>
<dbReference type="GO" id="GO:0005737">
    <property type="term" value="C:cytoplasm"/>
    <property type="evidence" value="ECO:0007669"/>
    <property type="project" value="TreeGrafter"/>
</dbReference>
<dbReference type="PANTHER" id="PTHR11991">
    <property type="entry name" value="TRANSLATIONALLY CONTROLLED TUMOR PROTEIN-RELATED"/>
    <property type="match status" value="1"/>
</dbReference>
<dbReference type="InterPro" id="IPR018105">
    <property type="entry name" value="Translational_control_tumour_p"/>
</dbReference>
<dbReference type="EMBL" id="LWCA01001173">
    <property type="protein sequence ID" value="OAF65724.1"/>
    <property type="molecule type" value="Genomic_DNA"/>
</dbReference>
<organism evidence="3 4">
    <name type="scientific">Intoshia linei</name>
    <dbReference type="NCBI Taxonomy" id="1819745"/>
    <lineage>
        <taxon>Eukaryota</taxon>
        <taxon>Metazoa</taxon>
        <taxon>Spiralia</taxon>
        <taxon>Lophotrochozoa</taxon>
        <taxon>Mesozoa</taxon>
        <taxon>Orthonectida</taxon>
        <taxon>Rhopaluridae</taxon>
        <taxon>Intoshia</taxon>
    </lineage>
</organism>
<dbReference type="InterPro" id="IPR011057">
    <property type="entry name" value="Mss4-like_sf"/>
</dbReference>
<accession>A0A177AWZ8</accession>
<dbReference type="Gene3D" id="2.170.150.10">
    <property type="entry name" value="Metal Binding Protein, Guanine Nucleotide Exchange Factor, Chain A"/>
    <property type="match status" value="1"/>
</dbReference>
<dbReference type="InterPro" id="IPR018103">
    <property type="entry name" value="Translation_control_tumour_CS"/>
</dbReference>
<dbReference type="InterPro" id="IPR034737">
    <property type="entry name" value="TCTP"/>
</dbReference>
<dbReference type="PROSITE" id="PS01003">
    <property type="entry name" value="TCTP_2"/>
    <property type="match status" value="1"/>
</dbReference>
<evidence type="ECO:0000259" key="2">
    <source>
        <dbReference type="PROSITE" id="PS51797"/>
    </source>
</evidence>
<dbReference type="GO" id="GO:0005509">
    <property type="term" value="F:calcium ion binding"/>
    <property type="evidence" value="ECO:0007669"/>
    <property type="project" value="TreeGrafter"/>
</dbReference>
<reference evidence="3 4" key="1">
    <citation type="submission" date="2016-04" db="EMBL/GenBank/DDBJ databases">
        <title>The genome of Intoshia linei affirms orthonectids as highly simplified spiralians.</title>
        <authorList>
            <person name="Mikhailov K.V."/>
            <person name="Slusarev G.S."/>
            <person name="Nikitin M.A."/>
            <person name="Logacheva M.D."/>
            <person name="Penin A."/>
            <person name="Aleoshin V."/>
            <person name="Panchin Y.V."/>
        </authorList>
    </citation>
    <scope>NUCLEOTIDE SEQUENCE [LARGE SCALE GENOMIC DNA]</scope>
    <source>
        <strain evidence="3">Intl2013</strain>
        <tissue evidence="3">Whole animal</tissue>
    </source>
</reference>
<dbReference type="Proteomes" id="UP000078046">
    <property type="component" value="Unassembled WGS sequence"/>
</dbReference>
<sequence length="209" mass="24042">MKLYTCQISKDEMLTDSHNIQETEVDGMVKVKAEYINVSGGIDDRLIGNVASAECDDEAAADQDERVLNIVSAHSLTRVDMDKKIFKSYFKNYLKRLVEVVGDAADADFKKRCTNYYSFVSKNIDELYFYMGESEDPDAFLVPCWYKAENDIVLYYITHVSSPKGAYAEESITKYDYQKKLQNEKTKKETNDRWSMVLDSGYIKPDQNT</sequence>
<feature type="domain" description="TCTP" evidence="2">
    <location>
        <begin position="1"/>
        <end position="166"/>
    </location>
</feature>
<dbReference type="Pfam" id="PF00838">
    <property type="entry name" value="TCTP"/>
    <property type="match status" value="1"/>
</dbReference>
<proteinExistence type="inferred from homology"/>
<comment type="caution">
    <text evidence="3">The sequence shown here is derived from an EMBL/GenBank/DDBJ whole genome shotgun (WGS) entry which is preliminary data.</text>
</comment>
<dbReference type="PROSITE" id="PS51797">
    <property type="entry name" value="TCTP_3"/>
    <property type="match status" value="1"/>
</dbReference>